<accession>A0ABD3PTI6</accession>
<sequence length="62" mass="7124">MWFFMPSWDRLPSNRRWVYSLSTGNHAKLHRIAAAFAQTSIANIKESYESTAQSMTGILDTM</sequence>
<evidence type="ECO:0000313" key="1">
    <source>
        <dbReference type="EMBL" id="KAL3791292.1"/>
    </source>
</evidence>
<keyword evidence="2" id="KW-1185">Reference proteome</keyword>
<dbReference type="EMBL" id="JALLPJ020000467">
    <property type="protein sequence ID" value="KAL3791292.1"/>
    <property type="molecule type" value="Genomic_DNA"/>
</dbReference>
<reference evidence="1 2" key="1">
    <citation type="submission" date="2024-10" db="EMBL/GenBank/DDBJ databases">
        <title>Updated reference genomes for cyclostephanoid diatoms.</title>
        <authorList>
            <person name="Roberts W.R."/>
            <person name="Alverson A.J."/>
        </authorList>
    </citation>
    <scope>NUCLEOTIDE SEQUENCE [LARGE SCALE GENOMIC DNA]</scope>
    <source>
        <strain evidence="1 2">AJA010-31</strain>
    </source>
</reference>
<proteinExistence type="predicted"/>
<gene>
    <name evidence="1" type="ORF">ACHAWO_000026</name>
</gene>
<protein>
    <submittedName>
        <fullName evidence="1">Uncharacterized protein</fullName>
    </submittedName>
</protein>
<evidence type="ECO:0000313" key="2">
    <source>
        <dbReference type="Proteomes" id="UP001530400"/>
    </source>
</evidence>
<dbReference type="AlphaFoldDB" id="A0ABD3PTI6"/>
<organism evidence="1 2">
    <name type="scientific">Cyclotella atomus</name>
    <dbReference type="NCBI Taxonomy" id="382360"/>
    <lineage>
        <taxon>Eukaryota</taxon>
        <taxon>Sar</taxon>
        <taxon>Stramenopiles</taxon>
        <taxon>Ochrophyta</taxon>
        <taxon>Bacillariophyta</taxon>
        <taxon>Coscinodiscophyceae</taxon>
        <taxon>Thalassiosirophycidae</taxon>
        <taxon>Stephanodiscales</taxon>
        <taxon>Stephanodiscaceae</taxon>
        <taxon>Cyclotella</taxon>
    </lineage>
</organism>
<comment type="caution">
    <text evidence="1">The sequence shown here is derived from an EMBL/GenBank/DDBJ whole genome shotgun (WGS) entry which is preliminary data.</text>
</comment>
<name>A0ABD3PTI6_9STRA</name>
<dbReference type="Proteomes" id="UP001530400">
    <property type="component" value="Unassembled WGS sequence"/>
</dbReference>